<dbReference type="AlphaFoldDB" id="A0A0T5P1Y8"/>
<keyword evidence="7" id="KW-0460">Magnesium</keyword>
<reference evidence="14 16" key="1">
    <citation type="submission" date="2015-04" db="EMBL/GenBank/DDBJ databases">
        <title>The draft genome sequence of Roseovarius indicus B108T.</title>
        <authorList>
            <person name="Li G."/>
            <person name="Lai Q."/>
            <person name="Shao Z."/>
            <person name="Yan P."/>
        </authorList>
    </citation>
    <scope>NUCLEOTIDE SEQUENCE [LARGE SCALE GENOMIC DNA]</scope>
    <source>
        <strain evidence="14 16">B108</strain>
    </source>
</reference>
<evidence type="ECO:0000256" key="1">
    <source>
        <dbReference type="ARBA" id="ARBA00001946"/>
    </source>
</evidence>
<dbReference type="Pfam" id="PF13193">
    <property type="entry name" value="AMP-binding_C"/>
    <property type="match status" value="1"/>
</dbReference>
<dbReference type="InterPro" id="IPR020845">
    <property type="entry name" value="AMP-binding_CS"/>
</dbReference>
<comment type="catalytic activity">
    <reaction evidence="9">
        <text>3-(methylsulfanyl)propanoate + ATP + CoA = 3-(methylsulfanyl)propanoyl-CoA + AMP + diphosphate</text>
        <dbReference type="Rhea" id="RHEA:43052"/>
        <dbReference type="ChEBI" id="CHEBI:30616"/>
        <dbReference type="ChEBI" id="CHEBI:33019"/>
        <dbReference type="ChEBI" id="CHEBI:49016"/>
        <dbReference type="ChEBI" id="CHEBI:57287"/>
        <dbReference type="ChEBI" id="CHEBI:82815"/>
        <dbReference type="ChEBI" id="CHEBI:456215"/>
        <dbReference type="EC" id="6.2.1.44"/>
    </reaction>
    <physiologicalReaction direction="left-to-right" evidence="9">
        <dbReference type="Rhea" id="RHEA:43053"/>
    </physiologicalReaction>
</comment>
<comment type="cofactor">
    <cofactor evidence="1">
        <name>Mg(2+)</name>
        <dbReference type="ChEBI" id="CHEBI:18420"/>
    </cofactor>
</comment>
<evidence type="ECO:0000256" key="5">
    <source>
        <dbReference type="ARBA" id="ARBA00022723"/>
    </source>
</evidence>
<keyword evidence="5" id="KW-0479">Metal-binding</keyword>
<evidence type="ECO:0000256" key="3">
    <source>
        <dbReference type="ARBA" id="ARBA00011738"/>
    </source>
</evidence>
<dbReference type="PANTHER" id="PTHR43859">
    <property type="entry name" value="ACYL-ACTIVATING ENZYME"/>
    <property type="match status" value="1"/>
</dbReference>
<evidence type="ECO:0000256" key="8">
    <source>
        <dbReference type="ARBA" id="ARBA00023098"/>
    </source>
</evidence>
<dbReference type="GO" id="GO:0046872">
    <property type="term" value="F:metal ion binding"/>
    <property type="evidence" value="ECO:0007669"/>
    <property type="project" value="UniProtKB-KW"/>
</dbReference>
<evidence type="ECO:0000313" key="16">
    <source>
        <dbReference type="Proteomes" id="UP000051401"/>
    </source>
</evidence>
<dbReference type="FunFam" id="3.30.300.30:FF:000008">
    <property type="entry name" value="2,3-dihydroxybenzoate-AMP ligase"/>
    <property type="match status" value="1"/>
</dbReference>
<dbReference type="SUPFAM" id="SSF56801">
    <property type="entry name" value="Acetyl-CoA synthetase-like"/>
    <property type="match status" value="1"/>
</dbReference>
<dbReference type="EMBL" id="LAXI01000027">
    <property type="protein sequence ID" value="KRS15139.1"/>
    <property type="molecule type" value="Genomic_DNA"/>
</dbReference>
<feature type="domain" description="AMP-binding enzyme C-terminal" evidence="13">
    <location>
        <begin position="451"/>
        <end position="525"/>
    </location>
</feature>
<evidence type="ECO:0000313" key="17">
    <source>
        <dbReference type="Proteomes" id="UP000325785"/>
    </source>
</evidence>
<proteinExistence type="inferred from homology"/>
<evidence type="ECO:0000256" key="10">
    <source>
        <dbReference type="ARBA" id="ARBA00066616"/>
    </source>
</evidence>
<dbReference type="InterPro" id="IPR000873">
    <property type="entry name" value="AMP-dep_synth/lig_dom"/>
</dbReference>
<dbReference type="EMBL" id="CP031598">
    <property type="protein sequence ID" value="QEW24785.1"/>
    <property type="molecule type" value="Genomic_DNA"/>
</dbReference>
<evidence type="ECO:0000256" key="7">
    <source>
        <dbReference type="ARBA" id="ARBA00022842"/>
    </source>
</evidence>
<dbReference type="InterPro" id="IPR045851">
    <property type="entry name" value="AMP-bd_C_sf"/>
</dbReference>
<sequence length="548" mass="60241">MQGMMMHRDLRIIDILTYAAEAFPDQGVISARDEGDVNRLSYPEILGRVSQLAHALKGLGIEEGDRVATLAWNGHRHFELYYGISGIGGVCHTINPRLPAEQMSYILNHAQDRVLFVDISLIGLVEALKGDVPDGMKIVVMTDRAHMPDTSLDVLCYEDLLADQPTEIDWPEFPENTASGLCYTSGTTGNPKGALYSHRSTVLHALFVITGHPRSLKAGRRALPVVPLFHVNAWSMPFTAPLAGMTMVMPGRFLDGASLYDLMDAEEVYTAWGVPTVWAGLQAEIEKRGNNPPKGFDDLVVGGSAAPRAMIVAFEEMGVNVNQAWGMTEMSPIGTRGIMPAWLENAPKDEQIDAKSGAGRRLFGVDFKIVDDEGNRMPHDGETTGELYVRGNSVIRAYYENEEATRSSFDAEGWFGTGDVSTVGEDGRLVIRDRSKDLVKSGGEWISSIDLENHATAHPDIASCAVIAVPHPKWDERPVLVVVPAGEKRIALDELHSFMSEHFAKWQLPDDIVFVDDLPLTATGKVSKLTLREKFADYVLPEFREGKA</sequence>
<dbReference type="PROSITE" id="PS00455">
    <property type="entry name" value="AMP_BINDING"/>
    <property type="match status" value="1"/>
</dbReference>
<dbReference type="GO" id="GO:0016874">
    <property type="term" value="F:ligase activity"/>
    <property type="evidence" value="ECO:0007669"/>
    <property type="project" value="UniProtKB-KW"/>
</dbReference>
<evidence type="ECO:0000256" key="9">
    <source>
        <dbReference type="ARBA" id="ARBA00051915"/>
    </source>
</evidence>
<evidence type="ECO:0000256" key="4">
    <source>
        <dbReference type="ARBA" id="ARBA00022598"/>
    </source>
</evidence>
<dbReference type="Gene3D" id="3.30.300.30">
    <property type="match status" value="1"/>
</dbReference>
<dbReference type="STRING" id="540747.SAMN04488031_111118"/>
<dbReference type="EC" id="6.2.1.44" evidence="10"/>
<feature type="domain" description="AMP-dependent synthetase/ligase" evidence="12">
    <location>
        <begin position="19"/>
        <end position="399"/>
    </location>
</feature>
<dbReference type="GO" id="GO:0006631">
    <property type="term" value="P:fatty acid metabolic process"/>
    <property type="evidence" value="ECO:0007669"/>
    <property type="project" value="UniProtKB-KW"/>
</dbReference>
<reference evidence="15 17" key="2">
    <citation type="submission" date="2018-08" db="EMBL/GenBank/DDBJ databases">
        <title>Genetic Globetrotter - A new plasmid hitch-hiking vast phylogenetic and geographic distances.</title>
        <authorList>
            <person name="Vollmers J."/>
            <person name="Petersen J."/>
        </authorList>
    </citation>
    <scope>NUCLEOTIDE SEQUENCE [LARGE SCALE GENOMIC DNA]</scope>
    <source>
        <strain evidence="15 17">DSM 26383</strain>
    </source>
</reference>
<dbReference type="Pfam" id="PF00501">
    <property type="entry name" value="AMP-binding"/>
    <property type="match status" value="1"/>
</dbReference>
<evidence type="ECO:0000259" key="12">
    <source>
        <dbReference type="Pfam" id="PF00501"/>
    </source>
</evidence>
<evidence type="ECO:0000313" key="14">
    <source>
        <dbReference type="EMBL" id="KRS15139.1"/>
    </source>
</evidence>
<keyword evidence="8" id="KW-0443">Lipid metabolism</keyword>
<dbReference type="RefSeq" id="WP_057820882.1">
    <property type="nucleotide sequence ID" value="NZ_CP031598.1"/>
</dbReference>
<evidence type="ECO:0000313" key="15">
    <source>
        <dbReference type="EMBL" id="QEW24785.1"/>
    </source>
</evidence>
<comment type="similarity">
    <text evidence="2">Belongs to the ATP-dependent AMP-binding enzyme family.</text>
</comment>
<keyword evidence="16" id="KW-1185">Reference proteome</keyword>
<evidence type="ECO:0000256" key="2">
    <source>
        <dbReference type="ARBA" id="ARBA00006432"/>
    </source>
</evidence>
<comment type="subunit">
    <text evidence="3">Homodimer.</text>
</comment>
<dbReference type="Gene3D" id="3.40.50.12780">
    <property type="entry name" value="N-terminal domain of ligase-like"/>
    <property type="match status" value="1"/>
</dbReference>
<dbReference type="InterPro" id="IPR025110">
    <property type="entry name" value="AMP-bd_C"/>
</dbReference>
<dbReference type="InterPro" id="IPR042099">
    <property type="entry name" value="ANL_N_sf"/>
</dbReference>
<keyword evidence="4 14" id="KW-0436">Ligase</keyword>
<dbReference type="OrthoDB" id="9803968at2"/>
<evidence type="ECO:0000259" key="13">
    <source>
        <dbReference type="Pfam" id="PF13193"/>
    </source>
</evidence>
<evidence type="ECO:0000256" key="11">
    <source>
        <dbReference type="ARBA" id="ARBA00067668"/>
    </source>
</evidence>
<name>A0A0T5P1Y8_9RHOB</name>
<dbReference type="PATRIC" id="fig|540747.5.peg.3433"/>
<dbReference type="Proteomes" id="UP000325785">
    <property type="component" value="Chromosome"/>
</dbReference>
<evidence type="ECO:0000256" key="6">
    <source>
        <dbReference type="ARBA" id="ARBA00022832"/>
    </source>
</evidence>
<gene>
    <name evidence="15" type="ORF">RIdsm_00568</name>
    <name evidence="14" type="ORF">XM52_25380</name>
</gene>
<organism evidence="14 16">
    <name type="scientific">Roseovarius indicus</name>
    <dbReference type="NCBI Taxonomy" id="540747"/>
    <lineage>
        <taxon>Bacteria</taxon>
        <taxon>Pseudomonadati</taxon>
        <taxon>Pseudomonadota</taxon>
        <taxon>Alphaproteobacteria</taxon>
        <taxon>Rhodobacterales</taxon>
        <taxon>Roseobacteraceae</taxon>
        <taxon>Roseovarius</taxon>
    </lineage>
</organism>
<dbReference type="KEGG" id="rid:RIdsm_00568"/>
<dbReference type="CDD" id="cd12119">
    <property type="entry name" value="ttLC_FACS_AlkK_like"/>
    <property type="match status" value="1"/>
</dbReference>
<accession>A0A0T5P1Y8</accession>
<dbReference type="NCBIfam" id="NF004837">
    <property type="entry name" value="PRK06187.1"/>
    <property type="match status" value="1"/>
</dbReference>
<keyword evidence="6" id="KW-0276">Fatty acid metabolism</keyword>
<dbReference type="PANTHER" id="PTHR43859:SF4">
    <property type="entry name" value="BUTANOATE--COA LIGASE AAE1-RELATED"/>
    <property type="match status" value="1"/>
</dbReference>
<protein>
    <recommendedName>
        <fullName evidence="11">3-methylmercaptopropionyl-CoA ligase</fullName>
        <ecNumber evidence="10">6.2.1.44</ecNumber>
    </recommendedName>
</protein>
<dbReference type="Proteomes" id="UP000051401">
    <property type="component" value="Unassembled WGS sequence"/>
</dbReference>